<reference evidence="3" key="2">
    <citation type="submission" date="2020-09" db="EMBL/GenBank/DDBJ databases">
        <authorList>
            <person name="Sun Q."/>
            <person name="Kim S."/>
        </authorList>
    </citation>
    <scope>NUCLEOTIDE SEQUENCE</scope>
    <source>
        <strain evidence="3">KCTC 12988</strain>
    </source>
</reference>
<dbReference type="EMBL" id="BMXI01000002">
    <property type="protein sequence ID" value="GHC43127.1"/>
    <property type="molecule type" value="Genomic_DNA"/>
</dbReference>
<dbReference type="PANTHER" id="PTHR13194:SF19">
    <property type="entry name" value="NAD(P)-BINDING ROSSMANN-FOLD SUPERFAMILY PROTEIN"/>
    <property type="match status" value="1"/>
</dbReference>
<reference evidence="3" key="1">
    <citation type="journal article" date="2014" name="Int. J. Syst. Evol. Microbiol.">
        <title>Complete genome sequence of Corynebacterium casei LMG S-19264T (=DSM 44701T), isolated from a smear-ripened cheese.</title>
        <authorList>
            <consortium name="US DOE Joint Genome Institute (JGI-PGF)"/>
            <person name="Walter F."/>
            <person name="Albersmeier A."/>
            <person name="Kalinowski J."/>
            <person name="Ruckert C."/>
        </authorList>
    </citation>
    <scope>NUCLEOTIDE SEQUENCE</scope>
    <source>
        <strain evidence="3">KCTC 12988</strain>
    </source>
</reference>
<sequence length="184" mass="20241">MAFASTSLFAETEKEDSRSSFVLQFEDTQSEPRWQAVNDGVMGGLSEGKGVMEDGILHFTGVLSLENNGGFASVRTNDLQSDFSGADGIALKVKGDGRTYQLRLATNAPRISYQAEFETREGEWIEVQVPFSEMKPSWRGRMLSGPELDRSKVTQLGILLGDKKPGSFALEVDWLETYLTSGDS</sequence>
<feature type="domain" description="NADH:ubiquinone oxidoreductase intermediate-associated protein 30" evidence="2">
    <location>
        <begin position="24"/>
        <end position="172"/>
    </location>
</feature>
<evidence type="ECO:0000256" key="1">
    <source>
        <dbReference type="ARBA" id="ARBA00007884"/>
    </source>
</evidence>
<dbReference type="InterPro" id="IPR008979">
    <property type="entry name" value="Galactose-bd-like_sf"/>
</dbReference>
<organism evidence="3 4">
    <name type="scientific">Roseibacillus persicicus</name>
    <dbReference type="NCBI Taxonomy" id="454148"/>
    <lineage>
        <taxon>Bacteria</taxon>
        <taxon>Pseudomonadati</taxon>
        <taxon>Verrucomicrobiota</taxon>
        <taxon>Verrucomicrobiia</taxon>
        <taxon>Verrucomicrobiales</taxon>
        <taxon>Verrucomicrobiaceae</taxon>
        <taxon>Roseibacillus</taxon>
    </lineage>
</organism>
<accession>A0A918WFQ0</accession>
<evidence type="ECO:0000313" key="3">
    <source>
        <dbReference type="EMBL" id="GHC43127.1"/>
    </source>
</evidence>
<name>A0A918WFQ0_9BACT</name>
<protein>
    <submittedName>
        <fullName evidence="3">CIA30 family protein</fullName>
    </submittedName>
</protein>
<evidence type="ECO:0000259" key="2">
    <source>
        <dbReference type="Pfam" id="PF08547"/>
    </source>
</evidence>
<dbReference type="SUPFAM" id="SSF49785">
    <property type="entry name" value="Galactose-binding domain-like"/>
    <property type="match status" value="1"/>
</dbReference>
<dbReference type="InterPro" id="IPR039131">
    <property type="entry name" value="NDUFAF1"/>
</dbReference>
<dbReference type="AlphaFoldDB" id="A0A918WFQ0"/>
<evidence type="ECO:0000313" key="4">
    <source>
        <dbReference type="Proteomes" id="UP000644507"/>
    </source>
</evidence>
<dbReference type="Pfam" id="PF08547">
    <property type="entry name" value="CIA30"/>
    <property type="match status" value="1"/>
</dbReference>
<comment type="caution">
    <text evidence="3">The sequence shown here is derived from an EMBL/GenBank/DDBJ whole genome shotgun (WGS) entry which is preliminary data.</text>
</comment>
<keyword evidence="4" id="KW-1185">Reference proteome</keyword>
<dbReference type="InterPro" id="IPR013857">
    <property type="entry name" value="NADH-UbQ_OxRdtase-assoc_prot30"/>
</dbReference>
<dbReference type="Proteomes" id="UP000644507">
    <property type="component" value="Unassembled WGS sequence"/>
</dbReference>
<proteinExistence type="inferred from homology"/>
<comment type="similarity">
    <text evidence="1">Belongs to the CIA30 family.</text>
</comment>
<gene>
    <name evidence="3" type="ORF">GCM10007100_05230</name>
</gene>
<dbReference type="PANTHER" id="PTHR13194">
    <property type="entry name" value="COMPLEX I INTERMEDIATE-ASSOCIATED PROTEIN 30"/>
    <property type="match status" value="1"/>
</dbReference>